<sequence>MYSTKNPSLRINEADLKCKNGCGYYGNAEWEGYCSKCHHEHIQRERIKKSGGLRGLDHGERDFVGDKHTRSPVGFSKFEEKKRQQAEKKTKLPKLSVFRKSSSSKDSSRAEQFQELSNAAPELEKLKQDYHDLFSLVSQSVQHDVCRFITSLNTKILKNADLVSVEELSEIVQNFYQVFAKRMEANVIYADVSQEKKEMLLDYVEKYVMTCLYTILFCPPSTADEEKDLSIQNRIRQLNWVNAQHLDCRINETKSEVCDLVYTAISDMLGMDSAKAPQDKLNCVVRCCRNIFLLLQQSVGGPASADEFLPALIFIVLKANPARLKSNINYVTRFCNASRLMSGEGGYYFTNLCCAVSFIENLTAESLNMAVEEFEQCMSGEVAPPSTWESTLMMCEGMHLMYEQLAMLEDMHNRYSSFVDGASGLKEEMHKFKSDITKEVALVLARTPLTIQPKKAPTDIDSENPSCEALPAPIVPQVVARQLGLELATVKKIESTKDLQPDSRASTPPRDCFSMSPPFGLNRSLDELITPDDIFAAQESLSFVQELTSVNYDIDLSDLSTENSYAEDVPTADELRGGVVLPLETRPTEDLTQSLLDTAESPTGGLLPSPIKPVCTGEYQGFAAQGCQIPSIPCDTGDTQSLKFDTCGTVDPGSSQVSVVGETVDSVASDGRSGNKTEETLVQILSGIMTTFDTLF</sequence>
<dbReference type="Pfam" id="PF01754">
    <property type="entry name" value="zf-A20"/>
    <property type="match status" value="1"/>
</dbReference>
<feature type="domain" description="VPS9" evidence="6">
    <location>
        <begin position="225"/>
        <end position="368"/>
    </location>
</feature>
<dbReference type="GO" id="GO:0008270">
    <property type="term" value="F:zinc ion binding"/>
    <property type="evidence" value="ECO:0007669"/>
    <property type="project" value="UniProtKB-KW"/>
</dbReference>
<dbReference type="SMART" id="SM00167">
    <property type="entry name" value="VPS9"/>
    <property type="match status" value="1"/>
</dbReference>
<evidence type="ECO:0000313" key="7">
    <source>
        <dbReference type="EMBL" id="KDR21427.1"/>
    </source>
</evidence>
<dbReference type="Gene3D" id="1.10.246.120">
    <property type="match status" value="1"/>
</dbReference>
<dbReference type="FunCoup" id="A0A067RCD9">
    <property type="interactions" value="676"/>
</dbReference>
<dbReference type="eggNOG" id="KOG2319">
    <property type="taxonomic scope" value="Eukaryota"/>
</dbReference>
<feature type="compositionally biased region" description="Basic and acidic residues" evidence="4">
    <location>
        <begin position="55"/>
        <end position="69"/>
    </location>
</feature>
<dbReference type="GO" id="GO:0003677">
    <property type="term" value="F:DNA binding"/>
    <property type="evidence" value="ECO:0007669"/>
    <property type="project" value="InterPro"/>
</dbReference>
<keyword evidence="3" id="KW-0862">Zinc</keyword>
<dbReference type="InParanoid" id="A0A067RCD9"/>
<organism evidence="7 8">
    <name type="scientific">Zootermopsis nevadensis</name>
    <name type="common">Dampwood termite</name>
    <dbReference type="NCBI Taxonomy" id="136037"/>
    <lineage>
        <taxon>Eukaryota</taxon>
        <taxon>Metazoa</taxon>
        <taxon>Ecdysozoa</taxon>
        <taxon>Arthropoda</taxon>
        <taxon>Hexapoda</taxon>
        <taxon>Insecta</taxon>
        <taxon>Pterygota</taxon>
        <taxon>Neoptera</taxon>
        <taxon>Polyneoptera</taxon>
        <taxon>Dictyoptera</taxon>
        <taxon>Blattodea</taxon>
        <taxon>Blattoidea</taxon>
        <taxon>Termitoidae</taxon>
        <taxon>Termopsidae</taxon>
        <taxon>Zootermopsis</taxon>
    </lineage>
</organism>
<evidence type="ECO:0000259" key="5">
    <source>
        <dbReference type="PROSITE" id="PS51036"/>
    </source>
</evidence>
<dbReference type="Pfam" id="PF02204">
    <property type="entry name" value="VPS9"/>
    <property type="match status" value="1"/>
</dbReference>
<dbReference type="GO" id="GO:0016192">
    <property type="term" value="P:vesicle-mediated transport"/>
    <property type="evidence" value="ECO:0007669"/>
    <property type="project" value="InterPro"/>
</dbReference>
<accession>A0A067RCD9</accession>
<protein>
    <submittedName>
        <fullName evidence="7">Rab5 GDP/GTP exchange factor</fullName>
    </submittedName>
</protein>
<feature type="domain" description="A20-type" evidence="5">
    <location>
        <begin position="12"/>
        <end position="46"/>
    </location>
</feature>
<dbReference type="OMA" id="GHYQANV"/>
<dbReference type="InterPro" id="IPR002653">
    <property type="entry name" value="Znf_A20"/>
</dbReference>
<dbReference type="GO" id="GO:0030139">
    <property type="term" value="C:endocytic vesicle"/>
    <property type="evidence" value="ECO:0007669"/>
    <property type="project" value="TreeGrafter"/>
</dbReference>
<gene>
    <name evidence="7" type="ORF">L798_03465</name>
</gene>
<dbReference type="Gene3D" id="1.20.1050.80">
    <property type="entry name" value="VPS9 domain"/>
    <property type="match status" value="1"/>
</dbReference>
<feature type="compositionally biased region" description="Basic and acidic residues" evidence="4">
    <location>
        <begin position="77"/>
        <end position="90"/>
    </location>
</feature>
<proteinExistence type="predicted"/>
<evidence type="ECO:0000259" key="6">
    <source>
        <dbReference type="PROSITE" id="PS51205"/>
    </source>
</evidence>
<name>A0A067RCD9_ZOONE</name>
<dbReference type="Gene3D" id="1.20.5.4770">
    <property type="match status" value="1"/>
</dbReference>
<dbReference type="PROSITE" id="PS51036">
    <property type="entry name" value="ZF_A20"/>
    <property type="match status" value="1"/>
</dbReference>
<evidence type="ECO:0000256" key="2">
    <source>
        <dbReference type="ARBA" id="ARBA00022771"/>
    </source>
</evidence>
<dbReference type="OrthoDB" id="300289at2759"/>
<evidence type="ECO:0000256" key="1">
    <source>
        <dbReference type="ARBA" id="ARBA00022723"/>
    </source>
</evidence>
<evidence type="ECO:0000313" key="8">
    <source>
        <dbReference type="Proteomes" id="UP000027135"/>
    </source>
</evidence>
<dbReference type="PANTHER" id="PTHR23101">
    <property type="entry name" value="RAB GDP/GTP EXCHANGE FACTOR"/>
    <property type="match status" value="1"/>
</dbReference>
<dbReference type="AlphaFoldDB" id="A0A067RCD9"/>
<evidence type="ECO:0000256" key="3">
    <source>
        <dbReference type="ARBA" id="ARBA00022833"/>
    </source>
</evidence>
<dbReference type="SUPFAM" id="SSF57716">
    <property type="entry name" value="Glucocorticoid receptor-like (DNA-binding domain)"/>
    <property type="match status" value="1"/>
</dbReference>
<feature type="region of interest" description="Disordered" evidence="4">
    <location>
        <begin position="50"/>
        <end position="91"/>
    </location>
</feature>
<keyword evidence="2" id="KW-0863">Zinc-finger</keyword>
<dbReference type="EMBL" id="KK852556">
    <property type="protein sequence ID" value="KDR21427.1"/>
    <property type="molecule type" value="Genomic_DNA"/>
</dbReference>
<dbReference type="Proteomes" id="UP000027135">
    <property type="component" value="Unassembled WGS sequence"/>
</dbReference>
<dbReference type="PROSITE" id="PS51205">
    <property type="entry name" value="VPS9"/>
    <property type="match status" value="1"/>
</dbReference>
<dbReference type="InterPro" id="IPR037191">
    <property type="entry name" value="VPS9_dom_sf"/>
</dbReference>
<keyword evidence="8" id="KW-1185">Reference proteome</keyword>
<dbReference type="STRING" id="136037.A0A067RCD9"/>
<dbReference type="InterPro" id="IPR041545">
    <property type="entry name" value="DUF5601"/>
</dbReference>
<feature type="region of interest" description="Disordered" evidence="4">
    <location>
        <begin position="496"/>
        <end position="516"/>
    </location>
</feature>
<dbReference type="GO" id="GO:0031267">
    <property type="term" value="F:small GTPase binding"/>
    <property type="evidence" value="ECO:0007669"/>
    <property type="project" value="TreeGrafter"/>
</dbReference>
<dbReference type="InterPro" id="IPR045046">
    <property type="entry name" value="Vps9-like"/>
</dbReference>
<dbReference type="SMART" id="SM00259">
    <property type="entry name" value="ZnF_A20"/>
    <property type="match status" value="1"/>
</dbReference>
<dbReference type="PANTHER" id="PTHR23101:SF122">
    <property type="entry name" value="RABAPTIN-5-ASSOCIATED EXCHANGE FACTOR FOR RAB5"/>
    <property type="match status" value="1"/>
</dbReference>
<dbReference type="InterPro" id="IPR003123">
    <property type="entry name" value="VPS9"/>
</dbReference>
<reference evidence="7 8" key="1">
    <citation type="journal article" date="2014" name="Nat. Commun.">
        <title>Molecular traces of alternative social organization in a termite genome.</title>
        <authorList>
            <person name="Terrapon N."/>
            <person name="Li C."/>
            <person name="Robertson H.M."/>
            <person name="Ji L."/>
            <person name="Meng X."/>
            <person name="Booth W."/>
            <person name="Chen Z."/>
            <person name="Childers C.P."/>
            <person name="Glastad K.M."/>
            <person name="Gokhale K."/>
            <person name="Gowin J."/>
            <person name="Gronenberg W."/>
            <person name="Hermansen R.A."/>
            <person name="Hu H."/>
            <person name="Hunt B.G."/>
            <person name="Huylmans A.K."/>
            <person name="Khalil S.M."/>
            <person name="Mitchell R.D."/>
            <person name="Munoz-Torres M.C."/>
            <person name="Mustard J.A."/>
            <person name="Pan H."/>
            <person name="Reese J.T."/>
            <person name="Scharf M.E."/>
            <person name="Sun F."/>
            <person name="Vogel H."/>
            <person name="Xiao J."/>
            <person name="Yang W."/>
            <person name="Yang Z."/>
            <person name="Yang Z."/>
            <person name="Zhou J."/>
            <person name="Zhu J."/>
            <person name="Brent C.S."/>
            <person name="Elsik C.G."/>
            <person name="Goodisman M.A."/>
            <person name="Liberles D.A."/>
            <person name="Roe R.M."/>
            <person name="Vargo E.L."/>
            <person name="Vilcinskas A."/>
            <person name="Wang J."/>
            <person name="Bornberg-Bauer E."/>
            <person name="Korb J."/>
            <person name="Zhang G."/>
            <person name="Liebig J."/>
        </authorList>
    </citation>
    <scope>NUCLEOTIDE SEQUENCE [LARGE SCALE GENOMIC DNA]</scope>
    <source>
        <tissue evidence="7">Whole organism</tissue>
    </source>
</reference>
<dbReference type="Pfam" id="PF18151">
    <property type="entry name" value="DUF5601"/>
    <property type="match status" value="1"/>
</dbReference>
<keyword evidence="1" id="KW-0479">Metal-binding</keyword>
<dbReference type="GO" id="GO:0005829">
    <property type="term" value="C:cytosol"/>
    <property type="evidence" value="ECO:0007669"/>
    <property type="project" value="TreeGrafter"/>
</dbReference>
<evidence type="ECO:0000256" key="4">
    <source>
        <dbReference type="SAM" id="MobiDB-lite"/>
    </source>
</evidence>
<dbReference type="GO" id="GO:0005085">
    <property type="term" value="F:guanyl-nucleotide exchange factor activity"/>
    <property type="evidence" value="ECO:0007669"/>
    <property type="project" value="InterPro"/>
</dbReference>
<dbReference type="SUPFAM" id="SSF109993">
    <property type="entry name" value="VPS9 domain"/>
    <property type="match status" value="1"/>
</dbReference>